<dbReference type="GO" id="GO:0003677">
    <property type="term" value="F:DNA binding"/>
    <property type="evidence" value="ECO:0007669"/>
    <property type="project" value="UniProtKB-KW"/>
</dbReference>
<dbReference type="CDD" id="cd00093">
    <property type="entry name" value="HTH_XRE"/>
    <property type="match status" value="1"/>
</dbReference>
<keyword evidence="2" id="KW-0472">Membrane</keyword>
<feature type="domain" description="HTH cro/C1-type" evidence="3">
    <location>
        <begin position="39"/>
        <end position="93"/>
    </location>
</feature>
<feature type="transmembrane region" description="Helical" evidence="2">
    <location>
        <begin position="133"/>
        <end position="149"/>
    </location>
</feature>
<evidence type="ECO:0000256" key="2">
    <source>
        <dbReference type="SAM" id="Phobius"/>
    </source>
</evidence>
<dbReference type="InterPro" id="IPR010982">
    <property type="entry name" value="Lambda_DNA-bd_dom_sf"/>
</dbReference>
<name>A0A564U6N0_9FIRM</name>
<dbReference type="Proteomes" id="UP000398619">
    <property type="component" value="Unassembled WGS sequence"/>
</dbReference>
<feature type="transmembrane region" description="Helical" evidence="2">
    <location>
        <begin position="244"/>
        <end position="264"/>
    </location>
</feature>
<dbReference type="PANTHER" id="PTHR46558:SF11">
    <property type="entry name" value="HTH-TYPE TRANSCRIPTIONAL REGULATOR XRE"/>
    <property type="match status" value="1"/>
</dbReference>
<dbReference type="EMBL" id="CABHNM010000048">
    <property type="protein sequence ID" value="VUX15041.1"/>
    <property type="molecule type" value="Genomic_DNA"/>
</dbReference>
<reference evidence="4 5" key="1">
    <citation type="submission" date="2019-07" db="EMBL/GenBank/DDBJ databases">
        <authorList>
            <person name="Hibberd C M."/>
            <person name="Gehrig L. J."/>
            <person name="Chang H.-W."/>
            <person name="Venkatesh S."/>
        </authorList>
    </citation>
    <scope>NUCLEOTIDE SEQUENCE [LARGE SCALE GENOMIC DNA]</scope>
    <source>
        <strain evidence="4">Dorea_longicatena_SSTS_Bg7063</strain>
    </source>
</reference>
<evidence type="ECO:0000259" key="3">
    <source>
        <dbReference type="PROSITE" id="PS50943"/>
    </source>
</evidence>
<feature type="transmembrane region" description="Helical" evidence="2">
    <location>
        <begin position="187"/>
        <end position="205"/>
    </location>
</feature>
<accession>A0A564U6N0</accession>
<dbReference type="InterPro" id="IPR001387">
    <property type="entry name" value="Cro/C1-type_HTH"/>
</dbReference>
<dbReference type="SUPFAM" id="SSF47413">
    <property type="entry name" value="lambda repressor-like DNA-binding domains"/>
    <property type="match status" value="1"/>
</dbReference>
<dbReference type="Pfam" id="PF01381">
    <property type="entry name" value="HTH_3"/>
    <property type="match status" value="1"/>
</dbReference>
<keyword evidence="2" id="KW-1133">Transmembrane helix</keyword>
<sequence>MTYLTKNVYDVIKQRSLFGFEERKKEVNYMDAKVFGKFIMERRKQLGMTQAELAEKINVTDKAVSRWERGLGFPDINTLEPLADALGIEVVELMRSEINTERRETAVDRKNVVEIMKSTAEISEYHAAKKMKWLISGISFVMAVLGVMVTQSTKVFSSIAFYGCIIGCTTCVVLLRQYWEIREKREFYFSLIWCLGAASLIWMFRLFSIKAINSIMDVGSILIGSVIDFIFLKDFIESVIKKKYLQMAVCGIFLLSTTVEYFRIVLK</sequence>
<feature type="transmembrane region" description="Helical" evidence="2">
    <location>
        <begin position="155"/>
        <end position="175"/>
    </location>
</feature>
<evidence type="ECO:0000256" key="1">
    <source>
        <dbReference type="ARBA" id="ARBA00023125"/>
    </source>
</evidence>
<gene>
    <name evidence="4" type="primary">immR_3</name>
    <name evidence="4" type="ORF">DLSSTS7063_02116</name>
</gene>
<evidence type="ECO:0000313" key="4">
    <source>
        <dbReference type="EMBL" id="VUX15041.1"/>
    </source>
</evidence>
<keyword evidence="1" id="KW-0238">DNA-binding</keyword>
<dbReference type="SMART" id="SM00530">
    <property type="entry name" value="HTH_XRE"/>
    <property type="match status" value="1"/>
</dbReference>
<dbReference type="PANTHER" id="PTHR46558">
    <property type="entry name" value="TRACRIPTIONAL REGULATORY PROTEIN-RELATED-RELATED"/>
    <property type="match status" value="1"/>
</dbReference>
<dbReference type="AlphaFoldDB" id="A0A564U6N0"/>
<protein>
    <submittedName>
        <fullName evidence="4">HTH-type transcriptional regulator ImmR</fullName>
    </submittedName>
</protein>
<organism evidence="4 5">
    <name type="scientific">Dorea longicatena</name>
    <dbReference type="NCBI Taxonomy" id="88431"/>
    <lineage>
        <taxon>Bacteria</taxon>
        <taxon>Bacillati</taxon>
        <taxon>Bacillota</taxon>
        <taxon>Clostridia</taxon>
        <taxon>Lachnospirales</taxon>
        <taxon>Lachnospiraceae</taxon>
        <taxon>Dorea</taxon>
    </lineage>
</organism>
<evidence type="ECO:0000313" key="5">
    <source>
        <dbReference type="Proteomes" id="UP000398619"/>
    </source>
</evidence>
<proteinExistence type="predicted"/>
<dbReference type="Gene3D" id="1.10.260.40">
    <property type="entry name" value="lambda repressor-like DNA-binding domains"/>
    <property type="match status" value="1"/>
</dbReference>
<dbReference type="PROSITE" id="PS50943">
    <property type="entry name" value="HTH_CROC1"/>
    <property type="match status" value="1"/>
</dbReference>
<keyword evidence="2" id="KW-0812">Transmembrane</keyword>